<dbReference type="AlphaFoldDB" id="A0A1L0AAB5"/>
<organism evidence="1 2">
    <name type="scientific">Moritella viscosa</name>
    <dbReference type="NCBI Taxonomy" id="80854"/>
    <lineage>
        <taxon>Bacteria</taxon>
        <taxon>Pseudomonadati</taxon>
        <taxon>Pseudomonadota</taxon>
        <taxon>Gammaproteobacteria</taxon>
        <taxon>Alteromonadales</taxon>
        <taxon>Moritellaceae</taxon>
        <taxon>Moritella</taxon>
    </lineage>
</organism>
<dbReference type="Proteomes" id="UP000183794">
    <property type="component" value="Unassembled WGS sequence"/>
</dbReference>
<dbReference type="OrthoDB" id="5750169at2"/>
<evidence type="ECO:0000313" key="1">
    <source>
        <dbReference type="EMBL" id="SGZ08507.1"/>
    </source>
</evidence>
<protein>
    <recommendedName>
        <fullName evidence="3">DUF3352 domain-containing protein</fullName>
    </recommendedName>
</protein>
<gene>
    <name evidence="1" type="ORF">NVI5450_3335</name>
</gene>
<sequence>MKRILIAGVLITAAAAGGYLLTQNNISDEQTKLNKHTVLNYIPANTAIFSGQLVPFPVKRYINLMSDTSNSSPDDIITAIYEDEDYDPVNTKLNFFINLAQSYLENMQNADAFMATFGIAEEIQGYFYTLGIIPVFKIDVINPDAIWALLDKAEVKSGFTHEQRQIKQREYRAYTLTDETDQEQLELIISQHDNLLTVTFNIGLNESLLLENALGITPIEQSMANSNILDDIIKKHHFISQSISYINHKAIIQAITSPSESLLGQHIAKFIQTNDQNQLQIYQRPQCKMELNSIANNWPRTVFGFHQFDINNDKTTFDMSMVIESNNQTILSALTQLTGFIPEYVNDLNNTVLSFGIGLDVGSLSPALNNIWNELQQPAYTCPPLQQVQSAIQQNNPAMLSVMTAIANSIKGISAAIIDYSLDENKSELTIKSLDAIISLSANDPKALFNIISTFRPELADVKLPANGNIVALSSLVPLSPLLGLNPKLIMHKEHMVIFNGDKAEIIANALGDKPMTATGMYSISIDYSKAFTPLVTAAELSGQAVPSELEDLKNYNLRINTGLEINEQGIEFSSYMDLKTRTIR</sequence>
<accession>A0A1L0AAB5</accession>
<name>A0A1L0AAB5_9GAMM</name>
<reference evidence="1 2" key="1">
    <citation type="submission" date="2016-11" db="EMBL/GenBank/DDBJ databases">
        <authorList>
            <person name="Jaros S."/>
            <person name="Januszkiewicz K."/>
            <person name="Wedrychowicz H."/>
        </authorList>
    </citation>
    <scope>NUCLEOTIDE SEQUENCE [LARGE SCALE GENOMIC DNA]</scope>
    <source>
        <strain evidence="1">NVI 5450</strain>
    </source>
</reference>
<evidence type="ECO:0000313" key="2">
    <source>
        <dbReference type="Proteomes" id="UP000183794"/>
    </source>
</evidence>
<proteinExistence type="predicted"/>
<dbReference type="EMBL" id="FPLD01000091">
    <property type="protein sequence ID" value="SGZ08507.1"/>
    <property type="molecule type" value="Genomic_DNA"/>
</dbReference>
<evidence type="ECO:0008006" key="3">
    <source>
        <dbReference type="Google" id="ProtNLM"/>
    </source>
</evidence>
<dbReference type="RefSeq" id="WP_075497610.1">
    <property type="nucleotide sequence ID" value="NZ_CAWRBC010000036.1"/>
</dbReference>